<dbReference type="InterPro" id="IPR029000">
    <property type="entry name" value="Cyclophilin-like_dom_sf"/>
</dbReference>
<feature type="compositionally biased region" description="Basic and acidic residues" evidence="7">
    <location>
        <begin position="425"/>
        <end position="441"/>
    </location>
</feature>
<protein>
    <recommendedName>
        <fullName evidence="4">Spliceosome-associated protein CWC27 homolog</fullName>
    </recommendedName>
    <alternativeName>
        <fullName evidence="5">Probable inactive peptidyl-prolyl cis-trans isomerase CWC27 homolog</fullName>
    </alternativeName>
</protein>
<evidence type="ECO:0000256" key="4">
    <source>
        <dbReference type="ARBA" id="ARBA00040027"/>
    </source>
</evidence>
<comment type="caution">
    <text evidence="9">The sequence shown here is derived from an EMBL/GenBank/DDBJ whole genome shotgun (WGS) entry which is preliminary data.</text>
</comment>
<feature type="region of interest" description="Disordered" evidence="7">
    <location>
        <begin position="417"/>
        <end position="448"/>
    </location>
</feature>
<evidence type="ECO:0000256" key="7">
    <source>
        <dbReference type="SAM" id="MobiDB-lite"/>
    </source>
</evidence>
<evidence type="ECO:0000259" key="8">
    <source>
        <dbReference type="PROSITE" id="PS50072"/>
    </source>
</evidence>
<feature type="compositionally biased region" description="Basic and acidic residues" evidence="7">
    <location>
        <begin position="380"/>
        <end position="393"/>
    </location>
</feature>
<dbReference type="InterPro" id="IPR020892">
    <property type="entry name" value="Cyclophilin-type_PPIase_CS"/>
</dbReference>
<evidence type="ECO:0000256" key="2">
    <source>
        <dbReference type="ARBA" id="ARBA00007365"/>
    </source>
</evidence>
<dbReference type="InterPro" id="IPR002130">
    <property type="entry name" value="Cyclophilin-type_PPIase_dom"/>
</dbReference>
<evidence type="ECO:0000313" key="10">
    <source>
        <dbReference type="Proteomes" id="UP000827092"/>
    </source>
</evidence>
<dbReference type="SUPFAM" id="SSF50891">
    <property type="entry name" value="Cyclophilin-like"/>
    <property type="match status" value="1"/>
</dbReference>
<evidence type="ECO:0000256" key="3">
    <source>
        <dbReference type="ARBA" id="ARBA00023242"/>
    </source>
</evidence>
<dbReference type="PANTHER" id="PTHR45625">
    <property type="entry name" value="PEPTIDYL-PROLYL CIS-TRANS ISOMERASE-RELATED"/>
    <property type="match status" value="1"/>
</dbReference>
<feature type="region of interest" description="Disordered" evidence="7">
    <location>
        <begin position="265"/>
        <end position="334"/>
    </location>
</feature>
<keyword evidence="10" id="KW-1185">Reference proteome</keyword>
<dbReference type="PANTHER" id="PTHR45625:SF6">
    <property type="entry name" value="SPLICEOSOME-ASSOCIATED PROTEIN CWC27 HOMOLOG"/>
    <property type="match status" value="1"/>
</dbReference>
<dbReference type="EMBL" id="JAFNEN010000100">
    <property type="protein sequence ID" value="KAG8194714.1"/>
    <property type="molecule type" value="Genomic_DNA"/>
</dbReference>
<feature type="region of interest" description="Disordered" evidence="7">
    <location>
        <begin position="380"/>
        <end position="402"/>
    </location>
</feature>
<dbReference type="FunFam" id="2.40.100.10:FF:000007">
    <property type="entry name" value="Peptidyl-prolyl cis-trans isomerase CWC27 homolog"/>
    <property type="match status" value="1"/>
</dbReference>
<dbReference type="GO" id="GO:0006457">
    <property type="term" value="P:protein folding"/>
    <property type="evidence" value="ECO:0007669"/>
    <property type="project" value="InterPro"/>
</dbReference>
<dbReference type="PROSITE" id="PS00170">
    <property type="entry name" value="CSA_PPIASE_1"/>
    <property type="match status" value="1"/>
</dbReference>
<dbReference type="PRINTS" id="PR00153">
    <property type="entry name" value="CSAPPISMRASE"/>
</dbReference>
<gene>
    <name evidence="9" type="ORF">JTE90_028028</name>
</gene>
<feature type="compositionally biased region" description="Polar residues" evidence="7">
    <location>
        <begin position="269"/>
        <end position="281"/>
    </location>
</feature>
<dbReference type="CDD" id="cd22288">
    <property type="entry name" value="CWC27_CTD"/>
    <property type="match status" value="1"/>
</dbReference>
<name>A0AAV6VDS6_9ARAC</name>
<dbReference type="GO" id="GO:0071013">
    <property type="term" value="C:catalytic step 2 spliceosome"/>
    <property type="evidence" value="ECO:0007669"/>
    <property type="project" value="TreeGrafter"/>
</dbReference>
<sequence>MSNIYIQEPPTSGKVLLHTTVGDIDIELWAKETPKTCRNFVQLCLENYYKGTTFHRLIKGFIVQGGDPEGDGTGGKSIYGHPFKDEFHSRLRFVRRGLVAMANSGKDDNASQFFFTLGATPELQNKNTIFGKVTGNTLYNMLKLEEGLVDSDDRPLYPHKIISTEVLLNPFPDIVPRVSDTVKEVVPEKPKEKPKKNFNLLSFGEEAEEDEADLNVVNEGFKGQSKSSHDLIDDPKLSSVPAIVQSSDSVSDGIELDKIRKKFEKAGASKTQLADTSSTNKETIEDKDDAHNERKEIQKQIKELKRELSKKKNSKLSEPEKEQEEVIDPQKEENEVLEVYHKKLAELHNKSKMISRKGTSEREQQTLKFLEKFNSTLEKAKETVNEKEEIKSSDEEDSDSWFSHCLRAGDQKVVLAKDANMPSADRYDLSDPRNPIAERRRNEKKRKH</sequence>
<comment type="subunit">
    <text evidence="6">Part of the activated spliceosome B/catalytic step 1 spliceosome, one of the forms of the spliceosome which has a well-formed active site but still cannot catalyze the branching reaction and is composed at least of 52 proteins, the U2, U5 and U6 snRNAs and the pre-mRNA. Recruited during early steps of activated spliceosome B maturation, it is probably one of the first proteins released from this complex as he matures to the spliceosome C complex. Component of the minor spliceosome, which splices U12-type introns.</text>
</comment>
<accession>A0AAV6VDS6</accession>
<proteinExistence type="inferred from homology"/>
<dbReference type="Gene3D" id="2.40.100.10">
    <property type="entry name" value="Cyclophilin-like"/>
    <property type="match status" value="1"/>
</dbReference>
<dbReference type="Proteomes" id="UP000827092">
    <property type="component" value="Unassembled WGS sequence"/>
</dbReference>
<comment type="subcellular location">
    <subcellularLocation>
        <location evidence="1">Nucleus</location>
    </subcellularLocation>
</comment>
<comment type="similarity">
    <text evidence="2">Belongs to the cyclophilin-type PPIase family.</text>
</comment>
<dbReference type="InterPro" id="IPR044666">
    <property type="entry name" value="Cyclophilin_A-like"/>
</dbReference>
<keyword evidence="3" id="KW-0539">Nucleus</keyword>
<dbReference type="GO" id="GO:0003755">
    <property type="term" value="F:peptidyl-prolyl cis-trans isomerase activity"/>
    <property type="evidence" value="ECO:0007669"/>
    <property type="project" value="InterPro"/>
</dbReference>
<dbReference type="AlphaFoldDB" id="A0AAV6VDS6"/>
<reference evidence="9 10" key="1">
    <citation type="journal article" date="2022" name="Nat. Ecol. Evol.">
        <title>A masculinizing supergene underlies an exaggerated male reproductive morph in a spider.</title>
        <authorList>
            <person name="Hendrickx F."/>
            <person name="De Corte Z."/>
            <person name="Sonet G."/>
            <person name="Van Belleghem S.M."/>
            <person name="Kostlbacher S."/>
            <person name="Vangestel C."/>
        </authorList>
    </citation>
    <scope>NUCLEOTIDE SEQUENCE [LARGE SCALE GENOMIC DNA]</scope>
    <source>
        <strain evidence="9">W744_W776</strain>
    </source>
</reference>
<evidence type="ECO:0000256" key="1">
    <source>
        <dbReference type="ARBA" id="ARBA00004123"/>
    </source>
</evidence>
<evidence type="ECO:0000256" key="5">
    <source>
        <dbReference type="ARBA" id="ARBA00042090"/>
    </source>
</evidence>
<evidence type="ECO:0000256" key="6">
    <source>
        <dbReference type="ARBA" id="ARBA00046368"/>
    </source>
</evidence>
<dbReference type="Pfam" id="PF00160">
    <property type="entry name" value="Pro_isomerase"/>
    <property type="match status" value="1"/>
</dbReference>
<organism evidence="9 10">
    <name type="scientific">Oedothorax gibbosus</name>
    <dbReference type="NCBI Taxonomy" id="931172"/>
    <lineage>
        <taxon>Eukaryota</taxon>
        <taxon>Metazoa</taxon>
        <taxon>Ecdysozoa</taxon>
        <taxon>Arthropoda</taxon>
        <taxon>Chelicerata</taxon>
        <taxon>Arachnida</taxon>
        <taxon>Araneae</taxon>
        <taxon>Araneomorphae</taxon>
        <taxon>Entelegynae</taxon>
        <taxon>Araneoidea</taxon>
        <taxon>Linyphiidae</taxon>
        <taxon>Erigoninae</taxon>
        <taxon>Oedothorax</taxon>
    </lineage>
</organism>
<dbReference type="PROSITE" id="PS50072">
    <property type="entry name" value="CSA_PPIASE_2"/>
    <property type="match status" value="1"/>
</dbReference>
<dbReference type="CDD" id="cd01925">
    <property type="entry name" value="cyclophilin_CeCYP16-like"/>
    <property type="match status" value="1"/>
</dbReference>
<feature type="domain" description="PPIase cyclophilin-type" evidence="8">
    <location>
        <begin position="18"/>
        <end position="166"/>
    </location>
</feature>
<evidence type="ECO:0000313" key="9">
    <source>
        <dbReference type="EMBL" id="KAG8194714.1"/>
    </source>
</evidence>
<feature type="compositionally biased region" description="Basic and acidic residues" evidence="7">
    <location>
        <begin position="282"/>
        <end position="307"/>
    </location>
</feature>